<keyword evidence="2" id="KW-0812">Transmembrane</keyword>
<keyword evidence="2" id="KW-0472">Membrane</keyword>
<feature type="region of interest" description="Disordered" evidence="1">
    <location>
        <begin position="259"/>
        <end position="289"/>
    </location>
</feature>
<reference evidence="5 6" key="1">
    <citation type="journal article" date="2017" name="Genome Biol. Evol.">
        <title>Phytophthora megakarya and P. palmivora, closely related causal agents of cacao black pod rot, underwent increases in genome sizes and gene numbers by different mechanisms.</title>
        <authorList>
            <person name="Ali S.S."/>
            <person name="Shao J."/>
            <person name="Lary D.J."/>
            <person name="Kronmiller B."/>
            <person name="Shen D."/>
            <person name="Strem M.D."/>
            <person name="Amoako-Attah I."/>
            <person name="Akrofi A.Y."/>
            <person name="Begoude B.A."/>
            <person name="Ten Hoopen G.M."/>
            <person name="Coulibaly K."/>
            <person name="Kebe B.I."/>
            <person name="Melnick R.L."/>
            <person name="Guiltinan M.J."/>
            <person name="Tyler B.M."/>
            <person name="Meinhardt L.W."/>
            <person name="Bailey B.A."/>
        </authorList>
    </citation>
    <scope>NUCLEOTIDE SEQUENCE [LARGE SCALE GENOMIC DNA]</scope>
    <source>
        <strain evidence="6">sbr112.9</strain>
    </source>
</reference>
<dbReference type="InterPro" id="IPR001506">
    <property type="entry name" value="Peptidase_M12A"/>
</dbReference>
<dbReference type="Pfam" id="PF01400">
    <property type="entry name" value="Astacin"/>
    <property type="match status" value="1"/>
</dbReference>
<dbReference type="GO" id="GO:0006508">
    <property type="term" value="P:proteolysis"/>
    <property type="evidence" value="ECO:0007669"/>
    <property type="project" value="InterPro"/>
</dbReference>
<accession>A0A2P4XZ31</accession>
<feature type="chain" id="PRO_5015163631" description="Peptidase M12A domain-containing protein" evidence="3">
    <location>
        <begin position="28"/>
        <end position="658"/>
    </location>
</feature>
<dbReference type="Proteomes" id="UP000237271">
    <property type="component" value="Unassembled WGS sequence"/>
</dbReference>
<name>A0A2P4XZ31_9STRA</name>
<dbReference type="GO" id="GO:0004222">
    <property type="term" value="F:metalloendopeptidase activity"/>
    <property type="evidence" value="ECO:0007669"/>
    <property type="project" value="InterPro"/>
</dbReference>
<evidence type="ECO:0000256" key="2">
    <source>
        <dbReference type="SAM" id="Phobius"/>
    </source>
</evidence>
<evidence type="ECO:0000313" key="5">
    <source>
        <dbReference type="EMBL" id="POM70798.1"/>
    </source>
</evidence>
<dbReference type="AlphaFoldDB" id="A0A2P4XZ31"/>
<sequence>MVFARMLPAVIYGLGLVGWGVLPSAQAAFYVCPEGCAAMLLPRDMEMIDDCICNDGVDTTAEEAAADAMDNGAFACKGRYKPKRGSPSVPRSVVDCDCYHPYEKDSKTLECVLTSCPRAGNYALKPGVREVTSLADCTCEAPYVKAETTGQCVLGEDCHCSWGFVRNSLEQCEREHAAYVCPVNSYNRDEEAHACWPVTQMKARKAKRMHSNVRGEDEYTNVESNANCECVYGLNETIYEEEDEARRKAEAEKILNGGTAQETPPMRRRKKECNKRPVGSSRPDFSQCPHDSMATTWPVATADDCTCLSGFEKTPLSEQEIYRGVGDGFHCVATTEKKVLSDEAAAACHAPGVIHPLSGDCRLPVEEFFDEKTSKNGVKPEGVLFKGIEYDYELVEDTVMIIQGDVAIGERFVWQDVDPDDPEEVTTRIEHVLHGYYNSGRDHRVDRDEHVRIAWECIPESKRSYFVVEDVSSTPNPIHAADRTLDPPPYDLFSIMHHPLDAFVHSVSDDGKPQWCPSVVPLIADDAKRLAVMKDMGQRERMTTTDVKSVWALYPGLKKKHHARQKAGENGEAEVEELHDSFLHTEEDAVETESAAGHGGQHRGFGQRLVSFLGAVVMLVGFGAMLAFVTTELRRRAMLSSGDDYFYEAPLIDSKNDI</sequence>
<dbReference type="Gene3D" id="3.40.390.10">
    <property type="entry name" value="Collagenase (Catalytic Domain)"/>
    <property type="match status" value="1"/>
</dbReference>
<feature type="domain" description="Peptidase M12A" evidence="4">
    <location>
        <begin position="442"/>
        <end position="554"/>
    </location>
</feature>
<evidence type="ECO:0000259" key="4">
    <source>
        <dbReference type="Pfam" id="PF01400"/>
    </source>
</evidence>
<proteinExistence type="predicted"/>
<dbReference type="OrthoDB" id="291007at2759"/>
<comment type="caution">
    <text evidence="5">The sequence shown here is derived from an EMBL/GenBank/DDBJ whole genome shotgun (WGS) entry which is preliminary data.</text>
</comment>
<gene>
    <name evidence="5" type="ORF">PHPALM_12712</name>
</gene>
<feature type="transmembrane region" description="Helical" evidence="2">
    <location>
        <begin position="609"/>
        <end position="629"/>
    </location>
</feature>
<keyword evidence="6" id="KW-1185">Reference proteome</keyword>
<evidence type="ECO:0000256" key="3">
    <source>
        <dbReference type="SAM" id="SignalP"/>
    </source>
</evidence>
<keyword evidence="3" id="KW-0732">Signal</keyword>
<dbReference type="EMBL" id="NCKW01006773">
    <property type="protein sequence ID" value="POM70798.1"/>
    <property type="molecule type" value="Genomic_DNA"/>
</dbReference>
<protein>
    <recommendedName>
        <fullName evidence="4">Peptidase M12A domain-containing protein</fullName>
    </recommendedName>
</protein>
<organism evidence="5 6">
    <name type="scientific">Phytophthora palmivora</name>
    <dbReference type="NCBI Taxonomy" id="4796"/>
    <lineage>
        <taxon>Eukaryota</taxon>
        <taxon>Sar</taxon>
        <taxon>Stramenopiles</taxon>
        <taxon>Oomycota</taxon>
        <taxon>Peronosporomycetes</taxon>
        <taxon>Peronosporales</taxon>
        <taxon>Peronosporaceae</taxon>
        <taxon>Phytophthora</taxon>
    </lineage>
</organism>
<evidence type="ECO:0000313" key="6">
    <source>
        <dbReference type="Proteomes" id="UP000237271"/>
    </source>
</evidence>
<feature type="signal peptide" evidence="3">
    <location>
        <begin position="1"/>
        <end position="27"/>
    </location>
</feature>
<evidence type="ECO:0000256" key="1">
    <source>
        <dbReference type="SAM" id="MobiDB-lite"/>
    </source>
</evidence>
<keyword evidence="2" id="KW-1133">Transmembrane helix</keyword>
<dbReference type="InterPro" id="IPR024079">
    <property type="entry name" value="MetalloPept_cat_dom_sf"/>
</dbReference>